<gene>
    <name evidence="1" type="ORF">DY240_21215</name>
</gene>
<name>A0A418KLI3_9ACTN</name>
<dbReference type="Proteomes" id="UP000284057">
    <property type="component" value="Unassembled WGS sequence"/>
</dbReference>
<keyword evidence="2" id="KW-1185">Reference proteome</keyword>
<dbReference type="AlphaFoldDB" id="A0A418KLI3"/>
<dbReference type="SUPFAM" id="SSF54909">
    <property type="entry name" value="Dimeric alpha+beta barrel"/>
    <property type="match status" value="1"/>
</dbReference>
<dbReference type="EMBL" id="QUAL01000188">
    <property type="protein sequence ID" value="RIQ18400.1"/>
    <property type="molecule type" value="Genomic_DNA"/>
</dbReference>
<evidence type="ECO:0000313" key="2">
    <source>
        <dbReference type="Proteomes" id="UP000284057"/>
    </source>
</evidence>
<evidence type="ECO:0000313" key="1">
    <source>
        <dbReference type="EMBL" id="RIQ18400.1"/>
    </source>
</evidence>
<evidence type="ECO:0008006" key="3">
    <source>
        <dbReference type="Google" id="ProtNLM"/>
    </source>
</evidence>
<proteinExistence type="predicted"/>
<sequence>MTVVRTHRYTVETGKLAQLLEQRTALIQGIRSANPAFTTATLIRQEDGTYLDIWRWESADAMGRAAEAATNFPLVGATLALTTDHDAVDGEVLDER</sequence>
<dbReference type="OrthoDB" id="255603at2"/>
<reference evidence="1 2" key="1">
    <citation type="submission" date="2018-09" db="EMBL/GenBank/DDBJ databases">
        <title>Isolation, diversity and antifungal activity of actinobacteria from wheat.</title>
        <authorList>
            <person name="Han C."/>
        </authorList>
    </citation>
    <scope>NUCLEOTIDE SEQUENCE [LARGE SCALE GENOMIC DNA]</scope>
    <source>
        <strain evidence="1 2">NEAU-YY265</strain>
    </source>
</reference>
<protein>
    <recommendedName>
        <fullName evidence="3">ABM domain-containing protein</fullName>
    </recommendedName>
</protein>
<organism evidence="1 2">
    <name type="scientific">Jiangella rhizosphaerae</name>
    <dbReference type="NCBI Taxonomy" id="2293569"/>
    <lineage>
        <taxon>Bacteria</taxon>
        <taxon>Bacillati</taxon>
        <taxon>Actinomycetota</taxon>
        <taxon>Actinomycetes</taxon>
        <taxon>Jiangellales</taxon>
        <taxon>Jiangellaceae</taxon>
        <taxon>Jiangella</taxon>
    </lineage>
</organism>
<dbReference type="RefSeq" id="WP_119661834.1">
    <property type="nucleotide sequence ID" value="NZ_QUAL01000188.1"/>
</dbReference>
<accession>A0A418KLI3</accession>
<dbReference type="InterPro" id="IPR011008">
    <property type="entry name" value="Dimeric_a/b-barrel"/>
</dbReference>
<comment type="caution">
    <text evidence="1">The sequence shown here is derived from an EMBL/GenBank/DDBJ whole genome shotgun (WGS) entry which is preliminary data.</text>
</comment>